<dbReference type="SUPFAM" id="SSF54106">
    <property type="entry name" value="LysM domain"/>
    <property type="match status" value="1"/>
</dbReference>
<dbReference type="InterPro" id="IPR036779">
    <property type="entry name" value="LysM_dom_sf"/>
</dbReference>
<sequence>MVQPMDLGPCAFWTGRLQTAPQRVEPRERAKTAAPPRQRAARMNETKTVALPRPAARRRAAYFTSARLRQINAVLGLAILLFAVGVAGRQIWRGVVAPVSTAPAAIFAPMTVQPGESLWSLAQRYGDPNAYILDRVDVLARTNRLPKDAVLIPGQQVVVPVANPAERSRLQREVASGAFVQQ</sequence>
<dbReference type="CDD" id="cd00118">
    <property type="entry name" value="LysM"/>
    <property type="match status" value="1"/>
</dbReference>
<dbReference type="Gene3D" id="3.10.350.10">
    <property type="entry name" value="LysM domain"/>
    <property type="match status" value="1"/>
</dbReference>
<organism evidence="3">
    <name type="scientific">uncultured Armatimonadetes bacterium</name>
    <dbReference type="NCBI Taxonomy" id="157466"/>
    <lineage>
        <taxon>Bacteria</taxon>
        <taxon>Bacillati</taxon>
        <taxon>Armatimonadota</taxon>
        <taxon>environmental samples</taxon>
    </lineage>
</organism>
<dbReference type="PROSITE" id="PS51782">
    <property type="entry name" value="LYSM"/>
    <property type="match status" value="1"/>
</dbReference>
<accession>A0A6J4HSA0</accession>
<protein>
    <recommendedName>
        <fullName evidence="2">LysM domain-containing protein</fullName>
    </recommendedName>
</protein>
<proteinExistence type="predicted"/>
<evidence type="ECO:0000259" key="2">
    <source>
        <dbReference type="PROSITE" id="PS51782"/>
    </source>
</evidence>
<feature type="region of interest" description="Disordered" evidence="1">
    <location>
        <begin position="21"/>
        <end position="50"/>
    </location>
</feature>
<dbReference type="EMBL" id="CADCTO010000133">
    <property type="protein sequence ID" value="CAA9231424.1"/>
    <property type="molecule type" value="Genomic_DNA"/>
</dbReference>
<gene>
    <name evidence="3" type="ORF">AVDCRST_MAG63-1123</name>
</gene>
<feature type="domain" description="LysM" evidence="2">
    <location>
        <begin position="108"/>
        <end position="159"/>
    </location>
</feature>
<dbReference type="SMART" id="SM00257">
    <property type="entry name" value="LysM"/>
    <property type="match status" value="1"/>
</dbReference>
<dbReference type="Pfam" id="PF01476">
    <property type="entry name" value="LysM"/>
    <property type="match status" value="1"/>
</dbReference>
<dbReference type="InterPro" id="IPR018392">
    <property type="entry name" value="LysM"/>
</dbReference>
<name>A0A6J4HSA0_9BACT</name>
<dbReference type="AlphaFoldDB" id="A0A6J4HSA0"/>
<evidence type="ECO:0000256" key="1">
    <source>
        <dbReference type="SAM" id="MobiDB-lite"/>
    </source>
</evidence>
<evidence type="ECO:0000313" key="3">
    <source>
        <dbReference type="EMBL" id="CAA9231424.1"/>
    </source>
</evidence>
<reference evidence="3" key="1">
    <citation type="submission" date="2020-02" db="EMBL/GenBank/DDBJ databases">
        <authorList>
            <person name="Meier V. D."/>
        </authorList>
    </citation>
    <scope>NUCLEOTIDE SEQUENCE</scope>
    <source>
        <strain evidence="3">AVDCRST_MAG63</strain>
    </source>
</reference>